<dbReference type="GO" id="GO:0030245">
    <property type="term" value="P:cellulose catabolic process"/>
    <property type="evidence" value="ECO:0007669"/>
    <property type="project" value="UniProtKB-KW"/>
</dbReference>
<evidence type="ECO:0000256" key="8">
    <source>
        <dbReference type="SAM" id="SignalP"/>
    </source>
</evidence>
<dbReference type="Pfam" id="PF00150">
    <property type="entry name" value="Cellulase"/>
    <property type="match status" value="1"/>
</dbReference>
<evidence type="ECO:0000256" key="6">
    <source>
        <dbReference type="ARBA" id="ARBA00023295"/>
    </source>
</evidence>
<dbReference type="EMBL" id="FPIP01000009">
    <property type="protein sequence ID" value="SFW48788.1"/>
    <property type="molecule type" value="Genomic_DNA"/>
</dbReference>
<name>A0A1K1PMF9_RUMFL</name>
<keyword evidence="5" id="KW-0119">Carbohydrate metabolism</keyword>
<keyword evidence="6" id="KW-0326">Glycosidase</keyword>
<reference evidence="10 11" key="1">
    <citation type="submission" date="2016-11" db="EMBL/GenBank/DDBJ databases">
        <authorList>
            <person name="Jaros S."/>
            <person name="Januszkiewicz K."/>
            <person name="Wedrychowicz H."/>
        </authorList>
    </citation>
    <scope>NUCLEOTIDE SEQUENCE [LARGE SCALE GENOMIC DNA]</scope>
    <source>
        <strain evidence="10 11">YL228</strain>
    </source>
</reference>
<evidence type="ECO:0000256" key="4">
    <source>
        <dbReference type="ARBA" id="ARBA00023001"/>
    </source>
</evidence>
<dbReference type="SUPFAM" id="SSF51445">
    <property type="entry name" value="(Trans)glycosidases"/>
    <property type="match status" value="1"/>
</dbReference>
<dbReference type="GO" id="GO:0008810">
    <property type="term" value="F:cellulase activity"/>
    <property type="evidence" value="ECO:0007669"/>
    <property type="project" value="UniProtKB-EC"/>
</dbReference>
<dbReference type="InterPro" id="IPR001547">
    <property type="entry name" value="Glyco_hydro_5"/>
</dbReference>
<keyword evidence="7" id="KW-0624">Polysaccharide degradation</keyword>
<dbReference type="PANTHER" id="PTHR35923:SF2">
    <property type="entry name" value="ENDOGLUCANASE"/>
    <property type="match status" value="1"/>
</dbReference>
<accession>A0A1K1PMF9</accession>
<dbReference type="PROSITE" id="PS00659">
    <property type="entry name" value="GLYCOSYL_HYDROL_F5"/>
    <property type="match status" value="1"/>
</dbReference>
<dbReference type="AlphaFoldDB" id="A0A1K1PMF9"/>
<keyword evidence="8" id="KW-0732">Signal</keyword>
<dbReference type="InterPro" id="IPR017853">
    <property type="entry name" value="GH"/>
</dbReference>
<proteinExistence type="predicted"/>
<comment type="catalytic activity">
    <reaction evidence="1">
        <text>Endohydrolysis of (1-&gt;4)-beta-D-glucosidic linkages in cellulose, lichenin and cereal beta-D-glucans.</text>
        <dbReference type="EC" id="3.2.1.4"/>
    </reaction>
</comment>
<dbReference type="EC" id="3.2.1.4" evidence="2"/>
<evidence type="ECO:0000256" key="1">
    <source>
        <dbReference type="ARBA" id="ARBA00000966"/>
    </source>
</evidence>
<feature type="chain" id="PRO_5012091745" description="cellulase" evidence="8">
    <location>
        <begin position="23"/>
        <end position="830"/>
    </location>
</feature>
<dbReference type="SUPFAM" id="SSF63446">
    <property type="entry name" value="Type I dockerin domain"/>
    <property type="match status" value="1"/>
</dbReference>
<protein>
    <recommendedName>
        <fullName evidence="2">cellulase</fullName>
        <ecNumber evidence="2">3.2.1.4</ecNumber>
    </recommendedName>
</protein>
<feature type="domain" description="Glycoside hydrolase family 5" evidence="9">
    <location>
        <begin position="57"/>
        <end position="434"/>
    </location>
</feature>
<evidence type="ECO:0000256" key="2">
    <source>
        <dbReference type="ARBA" id="ARBA00012601"/>
    </source>
</evidence>
<evidence type="ECO:0000313" key="10">
    <source>
        <dbReference type="EMBL" id="SFW48788.1"/>
    </source>
</evidence>
<keyword evidence="4" id="KW-0136">Cellulose degradation</keyword>
<organism evidence="10 11">
    <name type="scientific">Ruminococcus flavefaciens</name>
    <dbReference type="NCBI Taxonomy" id="1265"/>
    <lineage>
        <taxon>Bacteria</taxon>
        <taxon>Bacillati</taxon>
        <taxon>Bacillota</taxon>
        <taxon>Clostridia</taxon>
        <taxon>Eubacteriales</taxon>
        <taxon>Oscillospiraceae</taxon>
        <taxon>Ruminococcus</taxon>
    </lineage>
</organism>
<dbReference type="Gene3D" id="3.20.20.80">
    <property type="entry name" value="Glycosidases"/>
    <property type="match status" value="1"/>
</dbReference>
<dbReference type="InterPro" id="IPR018087">
    <property type="entry name" value="Glyco_hydro_5_CS"/>
</dbReference>
<keyword evidence="3" id="KW-0378">Hydrolase</keyword>
<evidence type="ECO:0000313" key="11">
    <source>
        <dbReference type="Proteomes" id="UP000183461"/>
    </source>
</evidence>
<dbReference type="CDD" id="cd14256">
    <property type="entry name" value="Dockerin_I"/>
    <property type="match status" value="1"/>
</dbReference>
<dbReference type="Gene3D" id="1.10.1330.10">
    <property type="entry name" value="Dockerin domain"/>
    <property type="match status" value="1"/>
</dbReference>
<feature type="signal peptide" evidence="8">
    <location>
        <begin position="1"/>
        <end position="22"/>
    </location>
</feature>
<dbReference type="InterPro" id="IPR036439">
    <property type="entry name" value="Dockerin_dom_sf"/>
</dbReference>
<gene>
    <name evidence="10" type="ORF">SAMN02910280_2884</name>
</gene>
<dbReference type="PANTHER" id="PTHR35923">
    <property type="entry name" value="MAJOR EXTRACELLULAR ENDOGLUCANASE"/>
    <property type="match status" value="1"/>
</dbReference>
<evidence type="ECO:0000256" key="3">
    <source>
        <dbReference type="ARBA" id="ARBA00022801"/>
    </source>
</evidence>
<sequence>MNKILRSVAAVAAAAALTVSGAAYYPSMQTPDTLGKALAADDNNDDWLHAKGSRLYDMNGNEVWITGANWFGFNCSENCAHGLYARDVDDMLQSIADHGINTLRLPISSELLVSWMGGKPNPVSSVQASYTPPVDEVGEDGKVTPAGYYTNINKDFVESDGKTIKNSMEIFDIIMQKCKKYGIKVFIDIHSPDANNSGHNYELWYGKAGVSTDVWIDSLTWLAKKYSSDDTLIGYDLKNEPHGKRGYKGDKCPDDIAKWDGSKDENNWAYAAKKCADSILAVNPHALIFIEGIEQYPMTEKGYTFDTADVWEPKTEEDKKWHGAWWGGNLRGVKEYPVVPESGTSQIVYSPHDYGPSVYAQTWFDKDFTTQTLLDDYWYDTWAYINKEDIAPLLIGEWGGHMDKGANQKWMELLRDYMIDNHINHTFWCINPNSGDTGGLLDPTFMNWDDNKYNLFEKSLWQTDSGKYIGLDHQTALGKNGLSLNGFYSSGAKSNLDGGKAGGGTPVVVDKTTTTTTKPVTTTTTTKPTATTTTVTTTAPVKTVKCEHCGKEIPESEAIYGPLGFPVCQECYDNGVYIGTSAPFPTTTTTTTTTTTATTTVKVTAPIPTTHETYEFNKVISYPTKTNYRQGEALDLSGLKFDGVSKIDASHPNMEYTDKSIRAVSSDKEPVTITDGSGKSVPKKEFIKLPAGEYTVNIDSNAGYYYSYNLCYNVKISFKVTIKAGSTVTTAPNEGNKTTTTTTLPNAHTDAAVWGDANNDGGVDMADVVLIMQSLANPNKYGLNGTDKNHITAQGLSNASVVNKNNSVTTEDALQIQLFLLGKLDTKASK</sequence>
<dbReference type="Proteomes" id="UP000183461">
    <property type="component" value="Unassembled WGS sequence"/>
</dbReference>
<dbReference type="Gene3D" id="2.60.40.3630">
    <property type="match status" value="1"/>
</dbReference>
<evidence type="ECO:0000256" key="5">
    <source>
        <dbReference type="ARBA" id="ARBA00023277"/>
    </source>
</evidence>
<evidence type="ECO:0000256" key="7">
    <source>
        <dbReference type="ARBA" id="ARBA00023326"/>
    </source>
</evidence>
<evidence type="ECO:0000259" key="9">
    <source>
        <dbReference type="Pfam" id="PF00150"/>
    </source>
</evidence>